<reference evidence="2 3" key="1">
    <citation type="submission" date="2023-11" db="EMBL/GenBank/DDBJ databases">
        <title>Actinomadura monticuli sp. nov., isolated from volcanic ash.</title>
        <authorList>
            <person name="Lee S.D."/>
            <person name="Yang H."/>
            <person name="Kim I.S."/>
        </authorList>
    </citation>
    <scope>NUCLEOTIDE SEQUENCE [LARGE SCALE GENOMIC DNA]</scope>
    <source>
        <strain evidence="2 3">DSM 45346</strain>
    </source>
</reference>
<dbReference type="Proteomes" id="UP001569904">
    <property type="component" value="Unassembled WGS sequence"/>
</dbReference>
<name>A0ABV4R4P4_9ACTN</name>
<dbReference type="InterPro" id="IPR010982">
    <property type="entry name" value="Lambda_DNA-bd_dom_sf"/>
</dbReference>
<dbReference type="InterPro" id="IPR043917">
    <property type="entry name" value="DUF5753"/>
</dbReference>
<comment type="caution">
    <text evidence="2">The sequence shown here is derived from an EMBL/GenBank/DDBJ whole genome shotgun (WGS) entry which is preliminary data.</text>
</comment>
<dbReference type="CDD" id="cd00093">
    <property type="entry name" value="HTH_XRE"/>
    <property type="match status" value="1"/>
</dbReference>
<dbReference type="Pfam" id="PF19054">
    <property type="entry name" value="DUF5753"/>
    <property type="match status" value="1"/>
</dbReference>
<gene>
    <name evidence="2" type="ORF">SM436_29610</name>
</gene>
<accession>A0ABV4R4P4</accession>
<sequence>MQIERTPAPSESARAFFAFHLKRHREEKGWSQPALGAKIHISGSLVSGIELCTRLPTFKVCQNLDEVFGLIQYFEALYPRVIEETGLPAGFPEFIDAEAEAGMIKLYENFVITGLFQTEEYARAVLRAGSSSPRSWKASSPRGWSGRRS</sequence>
<organism evidence="2 3">
    <name type="scientific">Actinomadura chokoriensis</name>
    <dbReference type="NCBI Taxonomy" id="454156"/>
    <lineage>
        <taxon>Bacteria</taxon>
        <taxon>Bacillati</taxon>
        <taxon>Actinomycetota</taxon>
        <taxon>Actinomycetes</taxon>
        <taxon>Streptosporangiales</taxon>
        <taxon>Thermomonosporaceae</taxon>
        <taxon>Actinomadura</taxon>
    </lineage>
</organism>
<dbReference type="Gene3D" id="1.10.260.40">
    <property type="entry name" value="lambda repressor-like DNA-binding domains"/>
    <property type="match status" value="1"/>
</dbReference>
<dbReference type="SMART" id="SM00530">
    <property type="entry name" value="HTH_XRE"/>
    <property type="match status" value="1"/>
</dbReference>
<feature type="domain" description="HTH cro/C1-type" evidence="1">
    <location>
        <begin position="21"/>
        <end position="74"/>
    </location>
</feature>
<dbReference type="EMBL" id="JAXCEH010000025">
    <property type="protein sequence ID" value="MFA1557861.1"/>
    <property type="molecule type" value="Genomic_DNA"/>
</dbReference>
<evidence type="ECO:0000313" key="2">
    <source>
        <dbReference type="EMBL" id="MFA1557861.1"/>
    </source>
</evidence>
<evidence type="ECO:0000313" key="3">
    <source>
        <dbReference type="Proteomes" id="UP001569904"/>
    </source>
</evidence>
<dbReference type="Pfam" id="PF13560">
    <property type="entry name" value="HTH_31"/>
    <property type="match status" value="1"/>
</dbReference>
<dbReference type="SUPFAM" id="SSF47413">
    <property type="entry name" value="lambda repressor-like DNA-binding domains"/>
    <property type="match status" value="1"/>
</dbReference>
<keyword evidence="3" id="KW-1185">Reference proteome</keyword>
<proteinExistence type="predicted"/>
<dbReference type="PROSITE" id="PS50943">
    <property type="entry name" value="HTH_CROC1"/>
    <property type="match status" value="1"/>
</dbReference>
<protein>
    <submittedName>
        <fullName evidence="2">Scr1 family TA system antitoxin-like transcriptional regulator</fullName>
    </submittedName>
</protein>
<dbReference type="InterPro" id="IPR001387">
    <property type="entry name" value="Cro/C1-type_HTH"/>
</dbReference>
<evidence type="ECO:0000259" key="1">
    <source>
        <dbReference type="PROSITE" id="PS50943"/>
    </source>
</evidence>